<gene>
    <name evidence="1" type="ORF">GCM10025790_25640</name>
</gene>
<organism evidence="1 2">
    <name type="scientific">Nesterenkonia rhizosphaerae</name>
    <dbReference type="NCBI Taxonomy" id="1348272"/>
    <lineage>
        <taxon>Bacteria</taxon>
        <taxon>Bacillati</taxon>
        <taxon>Actinomycetota</taxon>
        <taxon>Actinomycetes</taxon>
        <taxon>Micrococcales</taxon>
        <taxon>Micrococcaceae</taxon>
        <taxon>Nesterenkonia</taxon>
    </lineage>
</organism>
<dbReference type="Pfam" id="PF07100">
    <property type="entry name" value="ASRT"/>
    <property type="match status" value="1"/>
</dbReference>
<keyword evidence="2" id="KW-1185">Reference proteome</keyword>
<dbReference type="InterPro" id="IPR036698">
    <property type="entry name" value="TM1070-like_sf"/>
</dbReference>
<dbReference type="Proteomes" id="UP001500368">
    <property type="component" value="Unassembled WGS sequence"/>
</dbReference>
<dbReference type="Gene3D" id="2.60.290.11">
    <property type="entry name" value="TM1070-like"/>
    <property type="match status" value="1"/>
</dbReference>
<sequence>MALKDSLSQLKDTVSDTVRDKTSAVRGADLGRKQWVFSAGFAPSQSTGAEPEFTSRNTLCLLNTSAAPVCVSVTVFHADREPVGPYEILVEPQRVKHQRINDLIEPEAVPLDAPYGLVLDADGPVVAQLLYLDSRGGNLAVSHLNPVPLD</sequence>
<dbReference type="SUPFAM" id="SSF89232">
    <property type="entry name" value="Hypothetical protein TM1070"/>
    <property type="match status" value="1"/>
</dbReference>
<evidence type="ECO:0000313" key="2">
    <source>
        <dbReference type="Proteomes" id="UP001500368"/>
    </source>
</evidence>
<accession>A0ABP9G3M0</accession>
<reference evidence="2" key="1">
    <citation type="journal article" date="2019" name="Int. J. Syst. Evol. Microbiol.">
        <title>The Global Catalogue of Microorganisms (GCM) 10K type strain sequencing project: providing services to taxonomists for standard genome sequencing and annotation.</title>
        <authorList>
            <consortium name="The Broad Institute Genomics Platform"/>
            <consortium name="The Broad Institute Genome Sequencing Center for Infectious Disease"/>
            <person name="Wu L."/>
            <person name="Ma J."/>
        </authorList>
    </citation>
    <scope>NUCLEOTIDE SEQUENCE [LARGE SCALE GENOMIC DNA]</scope>
    <source>
        <strain evidence="2">JCM 19129</strain>
    </source>
</reference>
<evidence type="ECO:0008006" key="3">
    <source>
        <dbReference type="Google" id="ProtNLM"/>
    </source>
</evidence>
<name>A0ABP9G3M0_9MICC</name>
<protein>
    <recommendedName>
        <fullName evidence="3">Sensory rhodopsin transducer</fullName>
    </recommendedName>
</protein>
<dbReference type="InterPro" id="IPR009794">
    <property type="entry name" value="ASRT"/>
</dbReference>
<dbReference type="EMBL" id="BAABLW010000007">
    <property type="protein sequence ID" value="GAA4926556.1"/>
    <property type="molecule type" value="Genomic_DNA"/>
</dbReference>
<proteinExistence type="predicted"/>
<dbReference type="RefSeq" id="WP_345478399.1">
    <property type="nucleotide sequence ID" value="NZ_BAABLW010000007.1"/>
</dbReference>
<evidence type="ECO:0000313" key="1">
    <source>
        <dbReference type="EMBL" id="GAA4926556.1"/>
    </source>
</evidence>
<comment type="caution">
    <text evidence="1">The sequence shown here is derived from an EMBL/GenBank/DDBJ whole genome shotgun (WGS) entry which is preliminary data.</text>
</comment>